<gene>
    <name evidence="2" type="ORF">Q8A64_08425</name>
</gene>
<name>A0ABU1BN62_9BURK</name>
<evidence type="ECO:0000313" key="3">
    <source>
        <dbReference type="Proteomes" id="UP001225596"/>
    </source>
</evidence>
<organism evidence="2 3">
    <name type="scientific">Keguizhuia sedimenti</name>
    <dbReference type="NCBI Taxonomy" id="3064264"/>
    <lineage>
        <taxon>Bacteria</taxon>
        <taxon>Pseudomonadati</taxon>
        <taxon>Pseudomonadota</taxon>
        <taxon>Betaproteobacteria</taxon>
        <taxon>Burkholderiales</taxon>
        <taxon>Oxalobacteraceae</taxon>
        <taxon>Keguizhuia</taxon>
    </lineage>
</organism>
<keyword evidence="3" id="KW-1185">Reference proteome</keyword>
<sequence>MPITDEKLQAGVKKAVESGILPRVGIPPDNSMDKDLMLEILDAAISVNEEERADAPLQSGYSASKDGLQKSPPY</sequence>
<accession>A0ABU1BN62</accession>
<reference evidence="2 3" key="1">
    <citation type="submission" date="2023-08" db="EMBL/GenBank/DDBJ databases">
        <title>Oxalobacteraceae gen .nov., isolated from river sludge outside the plant.</title>
        <authorList>
            <person name="Zhao S.Y."/>
        </authorList>
    </citation>
    <scope>NUCLEOTIDE SEQUENCE [LARGE SCALE GENOMIC DNA]</scope>
    <source>
        <strain evidence="2 3">R-40</strain>
    </source>
</reference>
<dbReference type="EMBL" id="JAUYVH010000003">
    <property type="protein sequence ID" value="MDQ9170435.1"/>
    <property type="molecule type" value="Genomic_DNA"/>
</dbReference>
<evidence type="ECO:0000313" key="2">
    <source>
        <dbReference type="EMBL" id="MDQ9170435.1"/>
    </source>
</evidence>
<protein>
    <submittedName>
        <fullName evidence="2">Uncharacterized protein</fullName>
    </submittedName>
</protein>
<comment type="caution">
    <text evidence="2">The sequence shown here is derived from an EMBL/GenBank/DDBJ whole genome shotgun (WGS) entry which is preliminary data.</text>
</comment>
<dbReference type="RefSeq" id="WP_338436356.1">
    <property type="nucleotide sequence ID" value="NZ_JAUYVH010000003.1"/>
</dbReference>
<evidence type="ECO:0000256" key="1">
    <source>
        <dbReference type="SAM" id="MobiDB-lite"/>
    </source>
</evidence>
<feature type="region of interest" description="Disordered" evidence="1">
    <location>
        <begin position="51"/>
        <end position="74"/>
    </location>
</feature>
<dbReference type="Proteomes" id="UP001225596">
    <property type="component" value="Unassembled WGS sequence"/>
</dbReference>
<proteinExistence type="predicted"/>